<keyword evidence="2" id="KW-1185">Reference proteome</keyword>
<proteinExistence type="predicted"/>
<reference evidence="1" key="1">
    <citation type="journal article" date="2021" name="Proc. Natl. Acad. Sci. U.S.A.">
        <title>Three genomes in the algal genus Volvox reveal the fate of a haploid sex-determining region after a transition to homothallism.</title>
        <authorList>
            <person name="Yamamoto K."/>
            <person name="Hamaji T."/>
            <person name="Kawai-Toyooka H."/>
            <person name="Matsuzaki R."/>
            <person name="Takahashi F."/>
            <person name="Nishimura Y."/>
            <person name="Kawachi M."/>
            <person name="Noguchi H."/>
            <person name="Minakuchi Y."/>
            <person name="Umen J.G."/>
            <person name="Toyoda A."/>
            <person name="Nozaki H."/>
        </authorList>
    </citation>
    <scope>NUCLEOTIDE SEQUENCE</scope>
    <source>
        <strain evidence="1">NIES-3780</strain>
    </source>
</reference>
<name>A0A8J4B6C4_9CHLO</name>
<evidence type="ECO:0000313" key="1">
    <source>
        <dbReference type="EMBL" id="GIL55124.1"/>
    </source>
</evidence>
<sequence>VQWTASPASNGGITVREAVAAAAVGSWVGHGVVSWGRDYGRTPRQRVIGCRGGCEDTGCTAAELREPSKVEWAHGTVRGPGVQLGPMGEEMQMQMQMPCALDSLTLATVFTSTFTSTFTYIKALFANMGKCICEEH</sequence>
<dbReference type="AlphaFoldDB" id="A0A8J4B6C4"/>
<feature type="non-terminal residue" evidence="1">
    <location>
        <position position="1"/>
    </location>
</feature>
<evidence type="ECO:0000313" key="2">
    <source>
        <dbReference type="Proteomes" id="UP000747399"/>
    </source>
</evidence>
<gene>
    <name evidence="1" type="ORF">Vafri_10732</name>
</gene>
<accession>A0A8J4B6C4</accession>
<protein>
    <submittedName>
        <fullName evidence="1">Uncharacterized protein</fullName>
    </submittedName>
</protein>
<dbReference type="EMBL" id="BNCO01000020">
    <property type="protein sequence ID" value="GIL55124.1"/>
    <property type="molecule type" value="Genomic_DNA"/>
</dbReference>
<dbReference type="Proteomes" id="UP000747399">
    <property type="component" value="Unassembled WGS sequence"/>
</dbReference>
<organism evidence="1 2">
    <name type="scientific">Volvox africanus</name>
    <dbReference type="NCBI Taxonomy" id="51714"/>
    <lineage>
        <taxon>Eukaryota</taxon>
        <taxon>Viridiplantae</taxon>
        <taxon>Chlorophyta</taxon>
        <taxon>core chlorophytes</taxon>
        <taxon>Chlorophyceae</taxon>
        <taxon>CS clade</taxon>
        <taxon>Chlamydomonadales</taxon>
        <taxon>Volvocaceae</taxon>
        <taxon>Volvox</taxon>
    </lineage>
</organism>
<comment type="caution">
    <text evidence="1">The sequence shown here is derived from an EMBL/GenBank/DDBJ whole genome shotgun (WGS) entry which is preliminary data.</text>
</comment>